<accession>A0ABY9M2K7</accession>
<proteinExistence type="predicted"/>
<dbReference type="SUPFAM" id="SSF50978">
    <property type="entry name" value="WD40 repeat-like"/>
    <property type="match status" value="1"/>
</dbReference>
<dbReference type="InterPro" id="IPR036322">
    <property type="entry name" value="WD40_repeat_dom_sf"/>
</dbReference>
<dbReference type="Proteomes" id="UP001234798">
    <property type="component" value="Chromosome"/>
</dbReference>
<name>A0ABY9M2K7_9BURK</name>
<gene>
    <name evidence="1" type="ORF">RAS12_00695</name>
</gene>
<keyword evidence="2" id="KW-1185">Reference proteome</keyword>
<protein>
    <submittedName>
        <fullName evidence="1">Uncharacterized protein</fullName>
    </submittedName>
</protein>
<sequence length="553" mass="59895">MTTIMNPSVRGSGKITGVFFNAAADVAAVASEFPLLANPRARASYGGRALRYRVALYRRDSRIPFAAFDDLLHPVHDVDFHPTGSSIAIGAGSYDGGYCFEGDLLVWNWLEKHGNRPFNHVPEVLRCRFNAAGDELEAWVRPWDEEWGLPADAEDASDAAFNTLFAVRAKSPGASTGSVDLVIDPANIAPCDVAPKTSHPPESRLAEWFGETHWISRGAINDIAWLDSCRIAVAHAGCQLEIYATTGERIAAYAGAGGHGSEILRAQGLHVHVVESSQPRSWEQHSRLCALTSEGLRQTHAWNGEYTFSVSATGVALGRQNRSHHARKRAHDLLVDLNTGAERRVDLGHYDCFNHYVGIRGAPFLFLLQGTPASSHERKVLCIVQPDGQVQRLWPVLKADDTPASHAMELCGSYVEDTEGAGVVISGQHYSPTVDGNYAGFIYRKPLNRDSEQWRHQTRASASAIVYLPASGLIAAAFLDGGLLLIEARTGAVVLDAQVHVDGLPTVIYAMDAHDDKLAVGTLDGRIAILAADALRTAPAAGNKTERHVVNLD</sequence>
<evidence type="ECO:0000313" key="1">
    <source>
        <dbReference type="EMBL" id="WMD20922.1"/>
    </source>
</evidence>
<reference evidence="1 2" key="1">
    <citation type="submission" date="2023-08" db="EMBL/GenBank/DDBJ databases">
        <title>Achromobacter seleniivolatilans sp. nov., isolated from seleniferous soil.</title>
        <authorList>
            <person name="Zhang S."/>
            <person name="Li K."/>
            <person name="Peng J."/>
            <person name="Zhao Q."/>
            <person name="Wang H."/>
            <person name="Guo Y."/>
        </authorList>
    </citation>
    <scope>NUCLEOTIDE SEQUENCE [LARGE SCALE GENOMIC DNA]</scope>
    <source>
        <strain evidence="1 2">R39</strain>
    </source>
</reference>
<organism evidence="1 2">
    <name type="scientific">Achromobacter seleniivolatilans</name>
    <dbReference type="NCBI Taxonomy" id="3047478"/>
    <lineage>
        <taxon>Bacteria</taxon>
        <taxon>Pseudomonadati</taxon>
        <taxon>Pseudomonadota</taxon>
        <taxon>Betaproteobacteria</taxon>
        <taxon>Burkholderiales</taxon>
        <taxon>Alcaligenaceae</taxon>
        <taxon>Achromobacter</taxon>
    </lineage>
</organism>
<evidence type="ECO:0000313" key="2">
    <source>
        <dbReference type="Proteomes" id="UP001234798"/>
    </source>
</evidence>
<dbReference type="EMBL" id="CP132976">
    <property type="protein sequence ID" value="WMD20922.1"/>
    <property type="molecule type" value="Genomic_DNA"/>
</dbReference>
<dbReference type="RefSeq" id="WP_306944493.1">
    <property type="nucleotide sequence ID" value="NZ_CP132976.1"/>
</dbReference>